<accession>A0A2U2AIR3</accession>
<evidence type="ECO:0008006" key="4">
    <source>
        <dbReference type="Google" id="ProtNLM"/>
    </source>
</evidence>
<dbReference type="InterPro" id="IPR038695">
    <property type="entry name" value="Saro_0823-like_sf"/>
</dbReference>
<keyword evidence="1" id="KW-0472">Membrane</keyword>
<name>A0A2U2AIR3_9GAMM</name>
<evidence type="ECO:0000313" key="3">
    <source>
        <dbReference type="Proteomes" id="UP000244948"/>
    </source>
</evidence>
<dbReference type="Proteomes" id="UP000244948">
    <property type="component" value="Unassembled WGS sequence"/>
</dbReference>
<dbReference type="RefSeq" id="WP_109236526.1">
    <property type="nucleotide sequence ID" value="NZ_BMXZ01000003.1"/>
</dbReference>
<keyword evidence="3" id="KW-1185">Reference proteome</keyword>
<dbReference type="AlphaFoldDB" id="A0A2U2AIR3"/>
<dbReference type="InterPro" id="IPR003795">
    <property type="entry name" value="DUF192"/>
</dbReference>
<gene>
    <name evidence="2" type="ORF">DC082_07975</name>
</gene>
<dbReference type="EMBL" id="QEWR01000004">
    <property type="protein sequence ID" value="PWD82560.1"/>
    <property type="molecule type" value="Genomic_DNA"/>
</dbReference>
<dbReference type="Gene3D" id="2.60.120.1140">
    <property type="entry name" value="Protein of unknown function DUF192"/>
    <property type="match status" value="1"/>
</dbReference>
<organism evidence="2 3">
    <name type="scientific">Ignatzschineria indica</name>
    <dbReference type="NCBI Taxonomy" id="472583"/>
    <lineage>
        <taxon>Bacteria</taxon>
        <taxon>Pseudomonadati</taxon>
        <taxon>Pseudomonadota</taxon>
        <taxon>Gammaproteobacteria</taxon>
        <taxon>Cardiobacteriales</taxon>
        <taxon>Ignatzschineriaceae</taxon>
        <taxon>Ignatzschineria</taxon>
    </lineage>
</organism>
<evidence type="ECO:0000256" key="1">
    <source>
        <dbReference type="SAM" id="Phobius"/>
    </source>
</evidence>
<comment type="caution">
    <text evidence="2">The sequence shown here is derived from an EMBL/GenBank/DDBJ whole genome shotgun (WGS) entry which is preliminary data.</text>
</comment>
<evidence type="ECO:0000313" key="2">
    <source>
        <dbReference type="EMBL" id="PWD82560.1"/>
    </source>
</evidence>
<reference evidence="2 3" key="1">
    <citation type="journal article" date="2018" name="Genome Announc.">
        <title>Ignatzschineria cameli sp. nov., isolated from necrotic foot tissue of dromedaries (Camelus dromedarius) and associated maggots (Wohlfahrtia species) in Dubai.</title>
        <authorList>
            <person name="Tsang C.C."/>
            <person name="Tang J.Y."/>
            <person name="Fong J.Y."/>
            <person name="Kinne J."/>
            <person name="Lee H.H."/>
            <person name="Joseph M."/>
            <person name="Jose S."/>
            <person name="Schuster R.K."/>
            <person name="Tang Y."/>
            <person name="Sivakumar S."/>
            <person name="Chen J.H."/>
            <person name="Teng J.L."/>
            <person name="Lau S.K."/>
            <person name="Wernery U."/>
            <person name="Woo P.C."/>
        </authorList>
    </citation>
    <scope>NUCLEOTIDE SEQUENCE [LARGE SCALE GENOMIC DNA]</scope>
    <source>
        <strain evidence="2 3">KCTC 22643</strain>
    </source>
</reference>
<keyword evidence="1" id="KW-0812">Transmembrane</keyword>
<proteinExistence type="predicted"/>
<feature type="transmembrane region" description="Helical" evidence="1">
    <location>
        <begin position="20"/>
        <end position="40"/>
    </location>
</feature>
<protein>
    <recommendedName>
        <fullName evidence="4">DUF192 domain-containing protein</fullName>
    </recommendedName>
</protein>
<dbReference type="Pfam" id="PF02643">
    <property type="entry name" value="DUF192"/>
    <property type="match status" value="1"/>
</dbReference>
<sequence>MERVLDPLKQRVSRWEHIHIALYFILLLLFFQLLPSAMATEVRRDNPDLRHFLEQGAGIVKPGFGFSPQSGLREGEMRIHETPIIVELALDSRAQAEGLMHRESMPEERGMLFLFPQTQFLSFWMKNTLIPLDIIYIAEDGEVVDIVQAEPCRTSRCPSYPAKAPGKYVLELNKGMAEKLGLKVGDNISWQWR</sequence>
<keyword evidence="1" id="KW-1133">Transmembrane helix</keyword>
<dbReference type="PANTHER" id="PTHR37953:SF1">
    <property type="entry name" value="UPF0127 PROTEIN MJ1496"/>
    <property type="match status" value="1"/>
</dbReference>
<dbReference type="PANTHER" id="PTHR37953">
    <property type="entry name" value="UPF0127 PROTEIN MJ1496"/>
    <property type="match status" value="1"/>
</dbReference>